<reference evidence="4 5" key="1">
    <citation type="submission" date="2019-01" db="EMBL/GenBank/DDBJ databases">
        <title>Spirosoma flava sp. nov., a propanil-degrading bacterium isolated from herbicide-contaminated soil.</title>
        <authorList>
            <person name="Zhang L."/>
            <person name="Jiang J.-D."/>
        </authorList>
    </citation>
    <scope>NUCLEOTIDE SEQUENCE [LARGE SCALE GENOMIC DNA]</scope>
    <source>
        <strain evidence="4 5">TY50</strain>
    </source>
</reference>
<feature type="domain" description="DUF4099" evidence="3">
    <location>
        <begin position="211"/>
        <end position="276"/>
    </location>
</feature>
<sequence length="466" mass="51791">MNKAQTIAEQTETEEYALKLPSQSEALRQYLGNDGLLSNEEIARALYDDNLTKKALREKVVGADVTTDRKLLDRLTNHLWATHQSVKATKHLLPAEGIDPKATYRLTITDEQTQRIEPAKPQQADVPMPKVVIVSGNLLANFLHNYRLNRDMQLRVEKLTGQQQGVSPRPVNDSQPQPVIPEKVSRPAPIHAQRAEPVMIRTYSWEQVASQLAAAGISREQLTDKGQLTRLLGGQQTGPLTLDQKIDGRYVSLTGKLRVVEVNGQLKLRIQPIRDQKLVRALTIPKQIQGYTFTADDRANLIKSGELGRAVELTDPRMKQPYRAFIGTDARTQQLIVTREEQIKLPKTINGVPLTQTQRELIGQGKAIRLDGLTGQNGQMFSAYVQVSAAKRSLNVTSVPDTAVKKTTDLKTTSDLNRPSHQLKGTSSGQSAKTEKKPPARRPGVRSGQVPQPAANEEQRRGPRLR</sequence>
<comment type="caution">
    <text evidence="4">The sequence shown here is derived from an EMBL/GenBank/DDBJ whole genome shotgun (WGS) entry which is preliminary data.</text>
</comment>
<evidence type="ECO:0000313" key="5">
    <source>
        <dbReference type="Proteomes" id="UP000290407"/>
    </source>
</evidence>
<protein>
    <submittedName>
        <fullName evidence="4">DUF3945 domain-containing protein</fullName>
    </submittedName>
</protein>
<dbReference type="Pfam" id="PF13351">
    <property type="entry name" value="DUF4099"/>
    <property type="match status" value="1"/>
</dbReference>
<dbReference type="Proteomes" id="UP000290407">
    <property type="component" value="Unassembled WGS sequence"/>
</dbReference>
<name>A0A4Q2UCF0_9BACT</name>
<feature type="compositionally biased region" description="Polar residues" evidence="1">
    <location>
        <begin position="162"/>
        <end position="177"/>
    </location>
</feature>
<feature type="region of interest" description="Disordered" evidence="1">
    <location>
        <begin position="162"/>
        <end position="182"/>
    </location>
</feature>
<dbReference type="InterPro" id="IPR025222">
    <property type="entry name" value="DUF3945"/>
</dbReference>
<feature type="compositionally biased region" description="Polar residues" evidence="1">
    <location>
        <begin position="417"/>
        <end position="432"/>
    </location>
</feature>
<feature type="domain" description="DUF3945" evidence="2">
    <location>
        <begin position="346"/>
        <end position="394"/>
    </location>
</feature>
<keyword evidence="5" id="KW-1185">Reference proteome</keyword>
<gene>
    <name evidence="4" type="ORF">EQG79_29525</name>
</gene>
<dbReference type="EMBL" id="SBLB01000014">
    <property type="protein sequence ID" value="RYC66514.1"/>
    <property type="molecule type" value="Genomic_DNA"/>
</dbReference>
<feature type="region of interest" description="Disordered" evidence="1">
    <location>
        <begin position="409"/>
        <end position="466"/>
    </location>
</feature>
<evidence type="ECO:0000256" key="1">
    <source>
        <dbReference type="SAM" id="MobiDB-lite"/>
    </source>
</evidence>
<evidence type="ECO:0000259" key="3">
    <source>
        <dbReference type="Pfam" id="PF13351"/>
    </source>
</evidence>
<dbReference type="AlphaFoldDB" id="A0A4Q2UCF0"/>
<feature type="compositionally biased region" description="Basic and acidic residues" evidence="1">
    <location>
        <begin position="457"/>
        <end position="466"/>
    </location>
</feature>
<organism evidence="4 5">
    <name type="scientific">Spirosoma sordidisoli</name>
    <dbReference type="NCBI Taxonomy" id="2502893"/>
    <lineage>
        <taxon>Bacteria</taxon>
        <taxon>Pseudomonadati</taxon>
        <taxon>Bacteroidota</taxon>
        <taxon>Cytophagia</taxon>
        <taxon>Cytophagales</taxon>
        <taxon>Cytophagaceae</taxon>
        <taxon>Spirosoma</taxon>
    </lineage>
</organism>
<accession>A0A4Q2UCF0</accession>
<evidence type="ECO:0000313" key="4">
    <source>
        <dbReference type="EMBL" id="RYC66514.1"/>
    </source>
</evidence>
<dbReference type="RefSeq" id="WP_129606691.1">
    <property type="nucleotide sequence ID" value="NZ_SBLB01000014.1"/>
</dbReference>
<evidence type="ECO:0000259" key="2">
    <source>
        <dbReference type="Pfam" id="PF13101"/>
    </source>
</evidence>
<dbReference type="Pfam" id="PF13101">
    <property type="entry name" value="DUF3945"/>
    <property type="match status" value="1"/>
</dbReference>
<proteinExistence type="predicted"/>
<dbReference type="InterPro" id="IPR025343">
    <property type="entry name" value="DUF4099"/>
</dbReference>